<feature type="region of interest" description="Disordered" evidence="1">
    <location>
        <begin position="94"/>
        <end position="115"/>
    </location>
</feature>
<dbReference type="AlphaFoldDB" id="A0A4C2A3R8"/>
<gene>
    <name evidence="3" type="ORF">EVAR_90903_1</name>
</gene>
<organism evidence="3 4">
    <name type="scientific">Eumeta variegata</name>
    <name type="common">Bagworm moth</name>
    <name type="synonym">Eumeta japonica</name>
    <dbReference type="NCBI Taxonomy" id="151549"/>
    <lineage>
        <taxon>Eukaryota</taxon>
        <taxon>Metazoa</taxon>
        <taxon>Ecdysozoa</taxon>
        <taxon>Arthropoda</taxon>
        <taxon>Hexapoda</taxon>
        <taxon>Insecta</taxon>
        <taxon>Pterygota</taxon>
        <taxon>Neoptera</taxon>
        <taxon>Endopterygota</taxon>
        <taxon>Lepidoptera</taxon>
        <taxon>Glossata</taxon>
        <taxon>Ditrysia</taxon>
        <taxon>Tineoidea</taxon>
        <taxon>Psychidae</taxon>
        <taxon>Oiketicinae</taxon>
        <taxon>Eumeta</taxon>
    </lineage>
</organism>
<accession>A0A4C2A3R8</accession>
<evidence type="ECO:0000259" key="2">
    <source>
        <dbReference type="Pfam" id="PF15862"/>
    </source>
</evidence>
<evidence type="ECO:0000313" key="3">
    <source>
        <dbReference type="EMBL" id="GBP93903.1"/>
    </source>
</evidence>
<dbReference type="InterPro" id="IPR031722">
    <property type="entry name" value="Coilin_N"/>
</dbReference>
<feature type="compositionally biased region" description="Gly residues" evidence="1">
    <location>
        <begin position="200"/>
        <end position="213"/>
    </location>
</feature>
<proteinExistence type="predicted"/>
<feature type="region of interest" description="Disordered" evidence="1">
    <location>
        <begin position="132"/>
        <end position="177"/>
    </location>
</feature>
<feature type="compositionally biased region" description="Low complexity" evidence="1">
    <location>
        <begin position="272"/>
        <end position="286"/>
    </location>
</feature>
<feature type="domain" description="Coilin N-terminal" evidence="2">
    <location>
        <begin position="9"/>
        <end position="147"/>
    </location>
</feature>
<name>A0A4C2A3R8_EUMVA</name>
<sequence length="439" mass="47611">MEIRISVCLTRYFEDERSYCYMMVEQRSERVAALEQRLRSLFRLRGSFCLMSRDHYLPPDEKLSVLGPDDTVTIVPLESCWWNDEDCALQSEVKCKNEQDEQSETSPLPADDAMPPETAALVSVVDKNVKKKKKKKVKSESLNEANDEADVAMSSSKERSESRLAHAESMDQTHEVESQLDALSQLKLKALNLLHEVTGGASGGTGAVSGVSGGRVTKRRRVRRRNRRASAIMPDSPSSSRSATPSLSPTTSEVTLASGSLPAPNSTRMLHSPSASNSKSASFPVSESVPAHTNITTVRFPSDGGPPAVVQNAGAENVRGPRVVRAEGEVGGSVEDTHTALSVAALQRRLHEFPVMDAVTYPMPRDLVLFKTVRVEGGAARTSGGVLARVLRVDKTTAAVALKVLDGADELRAVGRELSPGDELLLPWAAVLDPRLIFL</sequence>
<reference evidence="3 4" key="1">
    <citation type="journal article" date="2019" name="Commun. Biol.">
        <title>The bagworm genome reveals a unique fibroin gene that provides high tensile strength.</title>
        <authorList>
            <person name="Kono N."/>
            <person name="Nakamura H."/>
            <person name="Ohtoshi R."/>
            <person name="Tomita M."/>
            <person name="Numata K."/>
            <person name="Arakawa K."/>
        </authorList>
    </citation>
    <scope>NUCLEOTIDE SEQUENCE [LARGE SCALE GENOMIC DNA]</scope>
</reference>
<protein>
    <recommendedName>
        <fullName evidence="2">Coilin N-terminal domain-containing protein</fullName>
    </recommendedName>
</protein>
<dbReference type="Pfam" id="PF15862">
    <property type="entry name" value="Coilin_N"/>
    <property type="match status" value="1"/>
</dbReference>
<evidence type="ECO:0000313" key="4">
    <source>
        <dbReference type="Proteomes" id="UP000299102"/>
    </source>
</evidence>
<feature type="compositionally biased region" description="Basic and acidic residues" evidence="1">
    <location>
        <begin position="156"/>
        <end position="177"/>
    </location>
</feature>
<dbReference type="OrthoDB" id="7453349at2759"/>
<evidence type="ECO:0000256" key="1">
    <source>
        <dbReference type="SAM" id="MobiDB-lite"/>
    </source>
</evidence>
<keyword evidence="4" id="KW-1185">Reference proteome</keyword>
<dbReference type="STRING" id="151549.A0A4C2A3R8"/>
<feature type="compositionally biased region" description="Polar residues" evidence="1">
    <location>
        <begin position="253"/>
        <end position="269"/>
    </location>
</feature>
<comment type="caution">
    <text evidence="3">The sequence shown here is derived from an EMBL/GenBank/DDBJ whole genome shotgun (WGS) entry which is preliminary data.</text>
</comment>
<dbReference type="EMBL" id="BGZK01002434">
    <property type="protein sequence ID" value="GBP93903.1"/>
    <property type="molecule type" value="Genomic_DNA"/>
</dbReference>
<dbReference type="Proteomes" id="UP000299102">
    <property type="component" value="Unassembled WGS sequence"/>
</dbReference>
<feature type="compositionally biased region" description="Low complexity" evidence="1">
    <location>
        <begin position="229"/>
        <end position="252"/>
    </location>
</feature>
<feature type="compositionally biased region" description="Basic residues" evidence="1">
    <location>
        <begin position="216"/>
        <end position="228"/>
    </location>
</feature>
<feature type="region of interest" description="Disordered" evidence="1">
    <location>
        <begin position="198"/>
        <end position="288"/>
    </location>
</feature>